<feature type="region of interest" description="Disordered" evidence="1">
    <location>
        <begin position="32"/>
        <end position="53"/>
    </location>
</feature>
<name>A0AAV2JMT4_KNICA</name>
<dbReference type="AlphaFoldDB" id="A0AAV2JMT4"/>
<evidence type="ECO:0000256" key="1">
    <source>
        <dbReference type="SAM" id="MobiDB-lite"/>
    </source>
</evidence>
<proteinExistence type="predicted"/>
<evidence type="ECO:0000313" key="2">
    <source>
        <dbReference type="EMBL" id="CAL1576514.1"/>
    </source>
</evidence>
<keyword evidence="3" id="KW-1185">Reference proteome</keyword>
<protein>
    <submittedName>
        <fullName evidence="2">Uncharacterized protein</fullName>
    </submittedName>
</protein>
<organism evidence="2 3">
    <name type="scientific">Knipowitschia caucasica</name>
    <name type="common">Caucasian dwarf goby</name>
    <name type="synonym">Pomatoschistus caucasicus</name>
    <dbReference type="NCBI Taxonomy" id="637954"/>
    <lineage>
        <taxon>Eukaryota</taxon>
        <taxon>Metazoa</taxon>
        <taxon>Chordata</taxon>
        <taxon>Craniata</taxon>
        <taxon>Vertebrata</taxon>
        <taxon>Euteleostomi</taxon>
        <taxon>Actinopterygii</taxon>
        <taxon>Neopterygii</taxon>
        <taxon>Teleostei</taxon>
        <taxon>Neoteleostei</taxon>
        <taxon>Acanthomorphata</taxon>
        <taxon>Gobiaria</taxon>
        <taxon>Gobiiformes</taxon>
        <taxon>Gobioidei</taxon>
        <taxon>Gobiidae</taxon>
        <taxon>Gobiinae</taxon>
        <taxon>Knipowitschia</taxon>
    </lineage>
</organism>
<dbReference type="EMBL" id="OZ035834">
    <property type="protein sequence ID" value="CAL1576514.1"/>
    <property type="molecule type" value="Genomic_DNA"/>
</dbReference>
<reference evidence="2 3" key="1">
    <citation type="submission" date="2024-04" db="EMBL/GenBank/DDBJ databases">
        <authorList>
            <person name="Waldvogel A.-M."/>
            <person name="Schoenle A."/>
        </authorList>
    </citation>
    <scope>NUCLEOTIDE SEQUENCE [LARGE SCALE GENOMIC DNA]</scope>
</reference>
<accession>A0AAV2JMT4</accession>
<gene>
    <name evidence="2" type="ORF">KC01_LOCUS7945</name>
</gene>
<evidence type="ECO:0000313" key="3">
    <source>
        <dbReference type="Proteomes" id="UP001497482"/>
    </source>
</evidence>
<sequence length="91" mass="9819">MSAERGRDLSLYCKEAGDMSDRFVVVPVESGSVGVDPGSLDHDTGGELAESGEDSVFEAPQHQQHLQQAGLEEDGIVPILEYNREPNKYGA</sequence>
<dbReference type="Proteomes" id="UP001497482">
    <property type="component" value="Chromosome 12"/>
</dbReference>